<sequence length="113" mass="12857">VSHVLSQNCDGLHLRSGQPRSALSEVHGNMFIEVCKHCKPRREYLRSFDVTERTRLRRHGTGRRCHACDRELADTIVHFGEMSSSLDWPQNWTGAVRAADRCHTILCLGSSLK</sequence>
<accession>A0ABM1F7C7</accession>
<evidence type="ECO:0000256" key="5">
    <source>
        <dbReference type="ARBA" id="ARBA00022833"/>
    </source>
</evidence>
<dbReference type="PROSITE" id="PS50305">
    <property type="entry name" value="SIRTUIN"/>
    <property type="match status" value="1"/>
</dbReference>
<feature type="binding site" evidence="10">
    <location>
        <position position="38"/>
    </location>
    <ligand>
        <name>Zn(2+)</name>
        <dbReference type="ChEBI" id="CHEBI:29105"/>
    </ligand>
</feature>
<keyword evidence="12" id="KW-1185">Reference proteome</keyword>
<comment type="similarity">
    <text evidence="7">Belongs to the sirtuin family. Class IV subfamily.</text>
</comment>
<proteinExistence type="inferred from homology"/>
<dbReference type="SUPFAM" id="SSF52467">
    <property type="entry name" value="DHS-like NAD/FAD-binding domain"/>
    <property type="match status" value="1"/>
</dbReference>
<comment type="cofactor">
    <cofactor evidence="1">
        <name>Zn(2+)</name>
        <dbReference type="ChEBI" id="CHEBI:29105"/>
    </cofactor>
</comment>
<keyword evidence="2" id="KW-0597">Phosphoprotein</keyword>
<dbReference type="PANTHER" id="PTHR11085:SF1">
    <property type="entry name" value="NAD-DEPENDENT PROTEIN DEACETYLASE SIRTUIN-7"/>
    <property type="match status" value="1"/>
</dbReference>
<feature type="non-terminal residue" evidence="13">
    <location>
        <position position="1"/>
    </location>
</feature>
<dbReference type="Proteomes" id="UP000695022">
    <property type="component" value="Unplaced"/>
</dbReference>
<feature type="active site" description="Proton acceptor" evidence="10">
    <location>
        <position position="27"/>
    </location>
</feature>
<evidence type="ECO:0000313" key="12">
    <source>
        <dbReference type="Proteomes" id="UP000695022"/>
    </source>
</evidence>
<evidence type="ECO:0000256" key="2">
    <source>
        <dbReference type="ARBA" id="ARBA00022553"/>
    </source>
</evidence>
<keyword evidence="3" id="KW-0808">Transferase</keyword>
<evidence type="ECO:0000256" key="3">
    <source>
        <dbReference type="ARBA" id="ARBA00022679"/>
    </source>
</evidence>
<dbReference type="InterPro" id="IPR029035">
    <property type="entry name" value="DHS-like_NAD/FAD-binding_dom"/>
</dbReference>
<protein>
    <recommendedName>
        <fullName evidence="9">Regulatory protein SIR2 homolog 7</fullName>
    </recommendedName>
    <alternativeName>
        <fullName evidence="8">SIR2-like protein 7</fullName>
    </alternativeName>
</protein>
<evidence type="ECO:0000256" key="10">
    <source>
        <dbReference type="PROSITE-ProRule" id="PRU00236"/>
    </source>
</evidence>
<feature type="binding site" evidence="10">
    <location>
        <position position="65"/>
    </location>
    <ligand>
        <name>Zn(2+)</name>
        <dbReference type="ChEBI" id="CHEBI:29105"/>
    </ligand>
</feature>
<dbReference type="GeneID" id="106820336"/>
<dbReference type="PANTHER" id="PTHR11085">
    <property type="entry name" value="NAD-DEPENDENT PROTEIN DEACYLASE SIRTUIN-5, MITOCHONDRIAL-RELATED"/>
    <property type="match status" value="1"/>
</dbReference>
<feature type="binding site" evidence="10">
    <location>
        <position position="68"/>
    </location>
    <ligand>
        <name>Zn(2+)</name>
        <dbReference type="ChEBI" id="CHEBI:29105"/>
    </ligand>
</feature>
<feature type="binding site" evidence="10">
    <location>
        <position position="35"/>
    </location>
    <ligand>
        <name>Zn(2+)</name>
        <dbReference type="ChEBI" id="CHEBI:29105"/>
    </ligand>
</feature>
<name>A0ABM1F7C7_PRICU</name>
<evidence type="ECO:0000259" key="11">
    <source>
        <dbReference type="PROSITE" id="PS50305"/>
    </source>
</evidence>
<evidence type="ECO:0000256" key="8">
    <source>
        <dbReference type="ARBA" id="ARBA00041832"/>
    </source>
</evidence>
<dbReference type="InterPro" id="IPR050134">
    <property type="entry name" value="NAD-dep_sirtuin_deacylases"/>
</dbReference>
<evidence type="ECO:0000256" key="9">
    <source>
        <dbReference type="ARBA" id="ARBA00043038"/>
    </source>
</evidence>
<feature type="domain" description="Deacetylase sirtuin-type" evidence="11">
    <location>
        <begin position="1"/>
        <end position="113"/>
    </location>
</feature>
<dbReference type="InterPro" id="IPR003000">
    <property type="entry name" value="Sirtuin"/>
</dbReference>
<dbReference type="InterPro" id="IPR026590">
    <property type="entry name" value="Ssirtuin_cat_dom"/>
</dbReference>
<dbReference type="Gene3D" id="3.40.50.1220">
    <property type="entry name" value="TPP-binding domain"/>
    <property type="match status" value="1"/>
</dbReference>
<keyword evidence="4 10" id="KW-0479">Metal-binding</keyword>
<evidence type="ECO:0000256" key="6">
    <source>
        <dbReference type="ARBA" id="ARBA00023027"/>
    </source>
</evidence>
<gene>
    <name evidence="13" type="primary">LOC106820336</name>
</gene>
<evidence type="ECO:0000256" key="7">
    <source>
        <dbReference type="ARBA" id="ARBA00038170"/>
    </source>
</evidence>
<keyword evidence="5 10" id="KW-0862">Zinc</keyword>
<dbReference type="RefSeq" id="XP_014680348.1">
    <property type="nucleotide sequence ID" value="XM_014824862.1"/>
</dbReference>
<evidence type="ECO:0000313" key="13">
    <source>
        <dbReference type="RefSeq" id="XP_014680348.1"/>
    </source>
</evidence>
<evidence type="ECO:0000256" key="1">
    <source>
        <dbReference type="ARBA" id="ARBA00001947"/>
    </source>
</evidence>
<dbReference type="Pfam" id="PF02146">
    <property type="entry name" value="SIR2"/>
    <property type="match status" value="1"/>
</dbReference>
<reference evidence="13" key="1">
    <citation type="submission" date="2025-08" db="UniProtKB">
        <authorList>
            <consortium name="RefSeq"/>
        </authorList>
    </citation>
    <scope>IDENTIFICATION</scope>
</reference>
<evidence type="ECO:0000256" key="4">
    <source>
        <dbReference type="ARBA" id="ARBA00022723"/>
    </source>
</evidence>
<dbReference type="Gene3D" id="2.20.28.200">
    <property type="match status" value="1"/>
</dbReference>
<feature type="non-terminal residue" evidence="13">
    <location>
        <position position="113"/>
    </location>
</feature>
<organism evidence="12 13">
    <name type="scientific">Priapulus caudatus</name>
    <name type="common">Priapulid worm</name>
    <dbReference type="NCBI Taxonomy" id="37621"/>
    <lineage>
        <taxon>Eukaryota</taxon>
        <taxon>Metazoa</taxon>
        <taxon>Ecdysozoa</taxon>
        <taxon>Scalidophora</taxon>
        <taxon>Priapulida</taxon>
        <taxon>Priapulimorpha</taxon>
        <taxon>Priapulimorphida</taxon>
        <taxon>Priapulidae</taxon>
        <taxon>Priapulus</taxon>
    </lineage>
</organism>
<keyword evidence="6" id="KW-0520">NAD</keyword>